<dbReference type="Pfam" id="PF00665">
    <property type="entry name" value="rve"/>
    <property type="match status" value="1"/>
</dbReference>
<feature type="repeat" description="TPR" evidence="4">
    <location>
        <begin position="1765"/>
        <end position="1798"/>
    </location>
</feature>
<dbReference type="InterPro" id="IPR036770">
    <property type="entry name" value="Ankyrin_rpt-contain_sf"/>
</dbReference>
<dbReference type="Pfam" id="PF14223">
    <property type="entry name" value="Retrotran_gag_2"/>
    <property type="match status" value="1"/>
</dbReference>
<dbReference type="Gene3D" id="3.30.420.10">
    <property type="entry name" value="Ribonuclease H-like superfamily/Ribonuclease H"/>
    <property type="match status" value="1"/>
</dbReference>
<name>C7IZC8_ORYSJ</name>
<feature type="region of interest" description="Disordered" evidence="6">
    <location>
        <begin position="638"/>
        <end position="685"/>
    </location>
</feature>
<feature type="repeat" description="ANK" evidence="2">
    <location>
        <begin position="135"/>
        <end position="160"/>
    </location>
</feature>
<dbReference type="Pfam" id="PF13637">
    <property type="entry name" value="Ank_4"/>
    <property type="match status" value="1"/>
</dbReference>
<dbReference type="InterPro" id="IPR025724">
    <property type="entry name" value="GAG-pre-integrase_dom"/>
</dbReference>
<dbReference type="InterPro" id="IPR036397">
    <property type="entry name" value="RNaseH_sf"/>
</dbReference>
<dbReference type="InterPro" id="IPR019734">
    <property type="entry name" value="TPR_rpt"/>
</dbReference>
<dbReference type="InterPro" id="IPR036875">
    <property type="entry name" value="Znf_CCHC_sf"/>
</dbReference>
<keyword evidence="2" id="KW-0040">ANK repeat</keyword>
<gene>
    <name evidence="9" type="ordered locus">Os03g0680566</name>
</gene>
<reference evidence="10" key="2">
    <citation type="journal article" date="2008" name="Nucleic Acids Res.">
        <title>The rice annotation project database (RAP-DB): 2008 update.</title>
        <authorList>
            <consortium name="The rice annotation project (RAP)"/>
        </authorList>
    </citation>
    <scope>GENOME REANNOTATION</scope>
    <source>
        <strain evidence="10">cv. Nipponbare</strain>
    </source>
</reference>
<dbReference type="SUPFAM" id="SSF48452">
    <property type="entry name" value="TPR-like"/>
    <property type="match status" value="1"/>
</dbReference>
<dbReference type="GO" id="GO:0008270">
    <property type="term" value="F:zinc ion binding"/>
    <property type="evidence" value="ECO:0007669"/>
    <property type="project" value="UniProtKB-KW"/>
</dbReference>
<evidence type="ECO:0000313" key="10">
    <source>
        <dbReference type="Proteomes" id="UP000000763"/>
    </source>
</evidence>
<dbReference type="CDD" id="cd09272">
    <property type="entry name" value="RNase_HI_RT_Ty1"/>
    <property type="match status" value="1"/>
</dbReference>
<keyword evidence="3" id="KW-0479">Metal-binding</keyword>
<dbReference type="InterPro" id="IPR001584">
    <property type="entry name" value="Integrase_cat-core"/>
</dbReference>
<feature type="region of interest" description="Disordered" evidence="6">
    <location>
        <begin position="477"/>
        <end position="516"/>
    </location>
</feature>
<dbReference type="SMART" id="SM00248">
    <property type="entry name" value="ANK"/>
    <property type="match status" value="7"/>
</dbReference>
<feature type="compositionally biased region" description="Basic residues" evidence="6">
    <location>
        <begin position="655"/>
        <end position="664"/>
    </location>
</feature>
<dbReference type="InterPro" id="IPR013103">
    <property type="entry name" value="RVT_2"/>
</dbReference>
<dbReference type="SUPFAM" id="SSF57756">
    <property type="entry name" value="Retrovirus zinc finger-like domains"/>
    <property type="match status" value="1"/>
</dbReference>
<dbReference type="InterPro" id="IPR057670">
    <property type="entry name" value="SH3_retrovirus"/>
</dbReference>
<dbReference type="InterPro" id="IPR054722">
    <property type="entry name" value="PolX-like_BBD"/>
</dbReference>
<evidence type="ECO:0000256" key="5">
    <source>
        <dbReference type="SAM" id="Coils"/>
    </source>
</evidence>
<dbReference type="GO" id="GO:0015074">
    <property type="term" value="P:DNA integration"/>
    <property type="evidence" value="ECO:0007669"/>
    <property type="project" value="InterPro"/>
</dbReference>
<reference evidence="9 10" key="1">
    <citation type="journal article" date="2005" name="Nature">
        <title>The map-based sequence of the rice genome.</title>
        <authorList>
            <consortium name="International rice genome sequencing project (IRGSP)"/>
            <person name="Matsumoto T."/>
            <person name="Wu J."/>
            <person name="Kanamori H."/>
            <person name="Katayose Y."/>
            <person name="Fujisawa M."/>
            <person name="Namiki N."/>
            <person name="Mizuno H."/>
            <person name="Yamamoto K."/>
            <person name="Antonio B.A."/>
            <person name="Baba T."/>
            <person name="Sakata K."/>
            <person name="Nagamura Y."/>
            <person name="Aoki H."/>
            <person name="Arikawa K."/>
            <person name="Arita K."/>
            <person name="Bito T."/>
            <person name="Chiden Y."/>
            <person name="Fujitsuka N."/>
            <person name="Fukunaka R."/>
            <person name="Hamada M."/>
            <person name="Harada C."/>
            <person name="Hayashi A."/>
            <person name="Hijishita S."/>
            <person name="Honda M."/>
            <person name="Hosokawa S."/>
            <person name="Ichikawa Y."/>
            <person name="Idonuma A."/>
            <person name="Iijima M."/>
            <person name="Ikeda M."/>
            <person name="Ikeno M."/>
            <person name="Ito K."/>
            <person name="Ito S."/>
            <person name="Ito T."/>
            <person name="Ito Y."/>
            <person name="Ito Y."/>
            <person name="Iwabuchi A."/>
            <person name="Kamiya K."/>
            <person name="Karasawa W."/>
            <person name="Kurita K."/>
            <person name="Katagiri S."/>
            <person name="Kikuta A."/>
            <person name="Kobayashi H."/>
            <person name="Kobayashi N."/>
            <person name="Machita K."/>
            <person name="Maehara T."/>
            <person name="Masukawa M."/>
            <person name="Mizubayashi T."/>
            <person name="Mukai Y."/>
            <person name="Nagasaki H."/>
            <person name="Nagata Y."/>
            <person name="Naito S."/>
            <person name="Nakashima M."/>
            <person name="Nakama Y."/>
            <person name="Nakamichi Y."/>
            <person name="Nakamura M."/>
            <person name="Meguro A."/>
            <person name="Negishi M."/>
            <person name="Ohta I."/>
            <person name="Ohta T."/>
            <person name="Okamoto M."/>
            <person name="Ono N."/>
            <person name="Saji S."/>
            <person name="Sakaguchi M."/>
            <person name="Sakai K."/>
            <person name="Shibata M."/>
            <person name="Shimokawa T."/>
            <person name="Song J."/>
            <person name="Takazaki Y."/>
            <person name="Terasawa K."/>
            <person name="Tsugane M."/>
            <person name="Tsuji K."/>
            <person name="Ueda S."/>
            <person name="Waki K."/>
            <person name="Yamagata H."/>
            <person name="Yamamoto M."/>
            <person name="Yamamoto S."/>
            <person name="Yamane H."/>
            <person name="Yoshiki S."/>
            <person name="Yoshihara R."/>
            <person name="Yukawa K."/>
            <person name="Zhong H."/>
            <person name="Yano M."/>
            <person name="Yuan Q."/>
            <person name="Ouyang S."/>
            <person name="Liu J."/>
            <person name="Jones K.M."/>
            <person name="Gansberger K."/>
            <person name="Moffat K."/>
            <person name="Hill J."/>
            <person name="Bera J."/>
            <person name="Fadrosh D."/>
            <person name="Jin S."/>
            <person name="Johri S."/>
            <person name="Kim M."/>
            <person name="Overton L."/>
            <person name="Reardon M."/>
            <person name="Tsitrin T."/>
            <person name="Vuong H."/>
            <person name="Weaver B."/>
            <person name="Ciecko A."/>
            <person name="Tallon L."/>
            <person name="Jackson J."/>
            <person name="Pai G."/>
            <person name="Aken S.V."/>
            <person name="Utterback T."/>
            <person name="Reidmuller S."/>
            <person name="Feldblyum T."/>
            <person name="Hsiao J."/>
            <person name="Zismann V."/>
            <person name="Iobst S."/>
            <person name="de Vazeille A.R."/>
            <person name="Buell C.R."/>
            <person name="Ying K."/>
            <person name="Li Y."/>
            <person name="Lu T."/>
            <person name="Huang Y."/>
            <person name="Zhao Q."/>
            <person name="Feng Q."/>
            <person name="Zhang L."/>
            <person name="Zhu J."/>
            <person name="Weng Q."/>
            <person name="Mu J."/>
            <person name="Lu Y."/>
            <person name="Fan D."/>
            <person name="Liu Y."/>
            <person name="Guan J."/>
            <person name="Zhang Y."/>
            <person name="Yu S."/>
            <person name="Liu X."/>
            <person name="Zhang Y."/>
            <person name="Hong G."/>
            <person name="Han B."/>
            <person name="Choisne N."/>
            <person name="Demange N."/>
            <person name="Orjeda G."/>
            <person name="Samain S."/>
            <person name="Cattolico L."/>
            <person name="Pelletier E."/>
            <person name="Couloux A."/>
            <person name="Segurens B."/>
            <person name="Wincker P."/>
            <person name="D'Hont A."/>
            <person name="Scarpelli C."/>
            <person name="Weissenbach J."/>
            <person name="Salanoubat M."/>
            <person name="Quetier F."/>
            <person name="Yu Y."/>
            <person name="Kim H.R."/>
            <person name="Rambo T."/>
            <person name="Currie J."/>
            <person name="Collura K."/>
            <person name="Luo M."/>
            <person name="Yang T."/>
            <person name="Ammiraju J.S.S."/>
            <person name="Engler F."/>
            <person name="Soderlund C."/>
            <person name="Wing R.A."/>
            <person name="Palmer L.E."/>
            <person name="de la Bastide M."/>
            <person name="Spiegel L."/>
            <person name="Nascimento L."/>
            <person name="Zutavern T."/>
            <person name="O'Shaughnessy A."/>
            <person name="Dike S."/>
            <person name="Dedhia N."/>
            <person name="Preston R."/>
            <person name="Balija V."/>
            <person name="McCombie W.R."/>
            <person name="Chow T."/>
            <person name="Chen H."/>
            <person name="Chung M."/>
            <person name="Chen C."/>
            <person name="Shaw J."/>
            <person name="Wu H."/>
            <person name="Hsiao K."/>
            <person name="Chao Y."/>
            <person name="Chu M."/>
            <person name="Cheng C."/>
            <person name="Hour A."/>
            <person name="Lee P."/>
            <person name="Lin S."/>
            <person name="Lin Y."/>
            <person name="Liou J."/>
            <person name="Liu S."/>
            <person name="Hsing Y."/>
            <person name="Raghuvanshi S."/>
            <person name="Mohanty A."/>
            <person name="Bharti A.K."/>
            <person name="Gaur A."/>
            <person name="Gupta V."/>
            <person name="Kumar D."/>
            <person name="Ravi V."/>
            <person name="Vij S."/>
            <person name="Kapur A."/>
            <person name="Khurana P."/>
            <person name="Khurana P."/>
            <person name="Khurana J.P."/>
            <person name="Tyagi A.K."/>
            <person name="Gaikwad K."/>
            <person name="Singh A."/>
            <person name="Dalal V."/>
            <person name="Srivastava S."/>
            <person name="Dixit A."/>
            <person name="Pal A.K."/>
            <person name="Ghazi I.A."/>
            <person name="Yadav M."/>
            <person name="Pandit A."/>
            <person name="Bhargava A."/>
            <person name="Sureshbabu K."/>
            <person name="Batra K."/>
            <person name="Sharma T.R."/>
            <person name="Mohapatra T."/>
            <person name="Singh N.K."/>
            <person name="Messing J."/>
            <person name="Nelson A.B."/>
            <person name="Fuks G."/>
            <person name="Kavchok S."/>
            <person name="Keizer G."/>
            <person name="Linton E."/>
            <person name="Llaca V."/>
            <person name="Song R."/>
            <person name="Tanyolac B."/>
            <person name="Young S."/>
            <person name="Ho-Il K."/>
            <person name="Hahn J.H."/>
            <person name="Sangsakoo G."/>
            <person name="Vanavichit A."/>
            <person name="de Mattos Luiz.A.T."/>
            <person name="Zimmer P.D."/>
            <person name="Malone G."/>
            <person name="Dellagostin O."/>
            <person name="de Oliveira A.C."/>
            <person name="Bevan M."/>
            <person name="Bancroft I."/>
            <person name="Minx P."/>
            <person name="Cordum H."/>
            <person name="Wilson R."/>
            <person name="Cheng Z."/>
            <person name="Jin W."/>
            <person name="Jiang J."/>
            <person name="Leong S.A."/>
            <person name="Iwama H."/>
            <person name="Gojobori T."/>
            <person name="Itoh T."/>
            <person name="Niimura Y."/>
            <person name="Fujii Y."/>
            <person name="Habara T."/>
            <person name="Sakai H."/>
            <person name="Sato Y."/>
            <person name="Wilson G."/>
            <person name="Kumar K."/>
            <person name="McCouch S."/>
            <person name="Juretic N."/>
            <person name="Hoen D."/>
            <person name="Wright S."/>
            <person name="Bruskiewich R."/>
            <person name="Bureau T."/>
            <person name="Miyao A."/>
            <person name="Hirochika H."/>
            <person name="Nishikawa T."/>
            <person name="Kadowaki K."/>
            <person name="Sugiura M."/>
            <person name="Burr B."/>
            <person name="Sasaki T."/>
        </authorList>
    </citation>
    <scope>NUCLEOTIDE SEQUENCE [LARGE SCALE GENOMIC DNA]</scope>
    <source>
        <strain evidence="10">cv. Nipponbare</strain>
    </source>
</reference>
<evidence type="ECO:0000259" key="8">
    <source>
        <dbReference type="PROSITE" id="PS50994"/>
    </source>
</evidence>
<dbReference type="Gene3D" id="4.10.60.10">
    <property type="entry name" value="Zinc finger, CCHC-type"/>
    <property type="match status" value="1"/>
</dbReference>
<feature type="compositionally biased region" description="Basic and acidic residues" evidence="6">
    <location>
        <begin position="675"/>
        <end position="685"/>
    </location>
</feature>
<proteinExistence type="predicted"/>
<feature type="coiled-coil region" evidence="5">
    <location>
        <begin position="351"/>
        <end position="378"/>
    </location>
</feature>
<dbReference type="GO" id="GO:0003676">
    <property type="term" value="F:nucleic acid binding"/>
    <property type="evidence" value="ECO:0007669"/>
    <property type="project" value="InterPro"/>
</dbReference>
<feature type="repeat" description="ANK" evidence="2">
    <location>
        <begin position="239"/>
        <end position="271"/>
    </location>
</feature>
<sequence>MDPPPPREAFVKSKFASWLIVRMIGKGDPRENELLNAVTEGNARRLKKMVNTMGEKDRAKFTDMNIDGNGLLQVAAHLGKIEVIRYFVEELGFDVNAGCLSDGVTALASAAMFGEAYVVRYLLEHGADPNKTDETGSVALHFAAKNGYEEVVRLLLSSGARTGIVVAHGTPLHIAVFYRRIGVVKILLDHHVDSNNTSGVWGTPILTALRSAKHGLDESDSLECVKLLVKAGADVNYACPNTPLVVATTAGLTDCIKYLLEVHADPNIPDKQSGRTPVEISASVGRRDHVEILFPFTSSISAVTNWTVEGIIAHGKSRRLTPKIVDLDSKFEIVPNMGMSRYIVKIPYFGMEEARAACEEAEARLQAATRAARLVAADAEAARTAEAARQAAAAAATLRAEEERRDLELANAACVRRDADRDRHVGRRDRDFSPHCGGSDLHRDEEWHDLWRDPWIDRALEAQRLWEQAAAIEAQLDFDREQGGRDIGARSPRRQRASPSSDRHRGRRGRSGSPPVVQTIVKDKLRQDWENLAFKPGEDIDDFVLRLNSLQQRLAQLGDTTIDEERAVEKLLRVVPEKYTQLALSIETLLDFTELTIEEVMGRLKAVDNRKQLPPSEPITIGGKLFFTKEQWLARQQEWKKGEATGSSASGSSSSRKRRPRKWEKARSGALGDANGEHKGSRDDTCHNCGKTGYWAKDCRQAKHGGQAHVAQAQEGDEHRAALHSRIGRYRAPPPRRAAAHVFLSNGSCGDKIDGWCLDTGATHHMTGRREFFSELDSSVQGSVKFGDASTVVIKGVGSILFTAKTGEHRLLTGVYYIPALRNSIISLGQLDENGSRVEIEDGVLRVWDRHRRLLVKVNRGANRLYVLHVQVAQPVCLAARRDDDAWRWHERFGHLNFGALKQLGNKEMVQGMPRVEHVEQFCDTCVLTKQRRLPFPRQASFRAEEKLELVHGDLCGPVTPATPGGRRFFLLLVDDVSRYMWVVLHDSKAAAADAIKHHQVAAEKECGRKLRVLRTNNGGEFTAAEFAAYCADEGIQRHFSAPYTPQQNGVVERRNQTVVATARALLKQRGMPAIYWEEAVMTAVHLLNRLPTKALDGKTPYEAWHGRKPVVSHLRVFGCLAFAKELNHVGKLDDRSSPGVFIGYAEGVKAYRILDPATQRVRISRDVVFDEGRGWAWDKAVDDGSTSTLRDFVVDYVHFGGAGGASSSSSPSSSTSAPGSPSAPASPPPPTPPATPPSPATPCSPTPAPTPPVEFATPLSNDEDRVDAYHDDEPLRYHTVDNIFGDQPVLGLATHDFEAELHLAHEDGEPCSFAEANGDVAWRTAMQHEMDAVERNRTWVLADLPVGHRAITLKWVYKLKKDEAGALDSTLKQMGFQQSSHEAAVYRRGKDGNALLVGVYVDDLVITGTKEAEVEAFKEEMKATFQMSDLGLLSFYLGIEVHQDSSGISLRQTAYAKRIVELGGLTGCNLAYTPMEERLKLSRDSTAEEVDATPYQRIRPTTEHQQAVKRILRYVEGTTNYGLHYPRCPGAQHFIGYSDSDLAGDSDTSKSTSGMLFFLSKCLISWQSVKQQVVALSSCEAEYIATTTASTQALWLVRLLGDLLGRDAEAVELRVDSKSALALAKNPVFHERSKHIRIKYHFIRSCLEERSIKASYINTQDQLVDLLTKSLGRVKFQEFRARIGMDESCGKVNDRKAELKSHGEKAVKRNDYLAASKIYSEALELDYFDATLYSNRSLCNLQIGEAQKALLDADRCVELRPKWVKGHYREGAALMVLKEHKKAFEAFLNALKLDPANAEIEKQKVAIAPDALRPSLGRDTPTLASRRLLLSRRKP</sequence>
<dbReference type="Gene3D" id="1.25.40.20">
    <property type="entry name" value="Ankyrin repeat-containing domain"/>
    <property type="match status" value="2"/>
</dbReference>
<feature type="region of interest" description="Disordered" evidence="6">
    <location>
        <begin position="1204"/>
        <end position="1260"/>
    </location>
</feature>
<dbReference type="Gene3D" id="1.25.40.10">
    <property type="entry name" value="Tetratricopeptide repeat domain"/>
    <property type="match status" value="1"/>
</dbReference>
<dbReference type="PRINTS" id="PR01415">
    <property type="entry name" value="ANKYRIN"/>
</dbReference>
<evidence type="ECO:0000256" key="3">
    <source>
        <dbReference type="PROSITE-ProRule" id="PRU00047"/>
    </source>
</evidence>
<dbReference type="PROSITE" id="PS50088">
    <property type="entry name" value="ANK_REPEAT"/>
    <property type="match status" value="4"/>
</dbReference>
<keyword evidence="4" id="KW-0802">TPR repeat</keyword>
<accession>C7IZC8</accession>
<evidence type="ECO:0000256" key="4">
    <source>
        <dbReference type="PROSITE-ProRule" id="PRU00339"/>
    </source>
</evidence>
<dbReference type="SUPFAM" id="SSF48403">
    <property type="entry name" value="Ankyrin repeat"/>
    <property type="match status" value="1"/>
</dbReference>
<dbReference type="KEGG" id="dosa:Os03g0680566"/>
<dbReference type="Proteomes" id="UP000000763">
    <property type="component" value="Chromosome 3"/>
</dbReference>
<dbReference type="SMART" id="SM00028">
    <property type="entry name" value="TPR"/>
    <property type="match status" value="2"/>
</dbReference>
<keyword evidence="3" id="KW-0863">Zinc-finger</keyword>
<feature type="domain" description="CCHC-type" evidence="7">
    <location>
        <begin position="686"/>
        <end position="701"/>
    </location>
</feature>
<dbReference type="Pfam" id="PF13976">
    <property type="entry name" value="gag_pre-integrs"/>
    <property type="match status" value="1"/>
</dbReference>
<feature type="repeat" description="ANK" evidence="2">
    <location>
        <begin position="167"/>
        <end position="199"/>
    </location>
</feature>
<evidence type="ECO:0000259" key="7">
    <source>
        <dbReference type="PROSITE" id="PS50158"/>
    </source>
</evidence>
<dbReference type="InterPro" id="IPR001878">
    <property type="entry name" value="Znf_CCHC"/>
</dbReference>
<feature type="domain" description="Integrase catalytic" evidence="8">
    <location>
        <begin position="943"/>
        <end position="1109"/>
    </location>
</feature>
<keyword evidence="1" id="KW-0645">Protease</keyword>
<dbReference type="Pfam" id="PF07727">
    <property type="entry name" value="RVT_2"/>
    <property type="match status" value="1"/>
</dbReference>
<evidence type="ECO:0000256" key="2">
    <source>
        <dbReference type="PROSITE-ProRule" id="PRU00023"/>
    </source>
</evidence>
<organism evidence="9 10">
    <name type="scientific">Oryza sativa subsp. japonica</name>
    <name type="common">Rice</name>
    <dbReference type="NCBI Taxonomy" id="39947"/>
    <lineage>
        <taxon>Eukaryota</taxon>
        <taxon>Viridiplantae</taxon>
        <taxon>Streptophyta</taxon>
        <taxon>Embryophyta</taxon>
        <taxon>Tracheophyta</taxon>
        <taxon>Spermatophyta</taxon>
        <taxon>Magnoliopsida</taxon>
        <taxon>Liliopsida</taxon>
        <taxon>Poales</taxon>
        <taxon>Poaceae</taxon>
        <taxon>BOP clade</taxon>
        <taxon>Oryzoideae</taxon>
        <taxon>Oryzeae</taxon>
        <taxon>Oryzinae</taxon>
        <taxon>Oryza</taxon>
        <taxon>Oryza sativa</taxon>
    </lineage>
</organism>
<dbReference type="Pfam" id="PF12796">
    <property type="entry name" value="Ank_2"/>
    <property type="match status" value="1"/>
</dbReference>
<evidence type="ECO:0000256" key="6">
    <source>
        <dbReference type="SAM" id="MobiDB-lite"/>
    </source>
</evidence>
<dbReference type="SUPFAM" id="SSF56672">
    <property type="entry name" value="DNA/RNA polymerases"/>
    <property type="match status" value="1"/>
</dbReference>
<dbReference type="PROSITE" id="PS50994">
    <property type="entry name" value="INTEGRASE"/>
    <property type="match status" value="1"/>
</dbReference>
<feature type="compositionally biased region" description="Low complexity" evidence="6">
    <location>
        <begin position="1206"/>
        <end position="1224"/>
    </location>
</feature>
<feature type="compositionally biased region" description="Basic and acidic residues" evidence="6">
    <location>
        <begin position="477"/>
        <end position="488"/>
    </location>
</feature>
<dbReference type="PROSITE" id="PS50005">
    <property type="entry name" value="TPR"/>
    <property type="match status" value="1"/>
</dbReference>
<dbReference type="PROSITE" id="PS50297">
    <property type="entry name" value="ANK_REP_REGION"/>
    <property type="match status" value="2"/>
</dbReference>
<dbReference type="PANTHER" id="PTHR46224:SF12">
    <property type="entry name" value="OS03G0680400 PROTEIN"/>
    <property type="match status" value="1"/>
</dbReference>
<dbReference type="InterPro" id="IPR002110">
    <property type="entry name" value="Ankyrin_rpt"/>
</dbReference>
<dbReference type="SUPFAM" id="SSF53098">
    <property type="entry name" value="Ribonuclease H-like"/>
    <property type="match status" value="1"/>
</dbReference>
<keyword evidence="1" id="KW-0064">Aspartyl protease</keyword>
<dbReference type="InterPro" id="IPR012337">
    <property type="entry name" value="RNaseH-like_sf"/>
</dbReference>
<evidence type="ECO:0000313" key="9">
    <source>
        <dbReference type="EMBL" id="BAH92311.1"/>
    </source>
</evidence>
<feature type="repeat" description="ANK" evidence="2">
    <location>
        <begin position="102"/>
        <end position="134"/>
    </location>
</feature>
<keyword evidence="3" id="KW-0862">Zinc</keyword>
<dbReference type="InterPro" id="IPR043502">
    <property type="entry name" value="DNA/RNA_pol_sf"/>
</dbReference>
<dbReference type="Pfam" id="PF25597">
    <property type="entry name" value="SH3_retrovirus"/>
    <property type="match status" value="1"/>
</dbReference>
<evidence type="ECO:0000256" key="1">
    <source>
        <dbReference type="ARBA" id="ARBA00022750"/>
    </source>
</evidence>
<dbReference type="PROSITE" id="PS50158">
    <property type="entry name" value="ZF_CCHC"/>
    <property type="match status" value="1"/>
</dbReference>
<dbReference type="Pfam" id="PF22936">
    <property type="entry name" value="Pol_BBD"/>
    <property type="match status" value="1"/>
</dbReference>
<protein>
    <submittedName>
        <fullName evidence="9">Os03g0680566 protein</fullName>
    </submittedName>
</protein>
<keyword evidence="5" id="KW-0175">Coiled coil</keyword>
<keyword evidence="1" id="KW-0378">Hydrolase</keyword>
<dbReference type="Pfam" id="PF00023">
    <property type="entry name" value="Ank"/>
    <property type="match status" value="1"/>
</dbReference>
<dbReference type="EMBL" id="AP008209">
    <property type="protein sequence ID" value="BAH92311.1"/>
    <property type="molecule type" value="Genomic_DNA"/>
</dbReference>
<dbReference type="PANTHER" id="PTHR46224">
    <property type="entry name" value="ANKYRIN REPEAT FAMILY PROTEIN"/>
    <property type="match status" value="1"/>
</dbReference>
<dbReference type="InterPro" id="IPR051616">
    <property type="entry name" value="Cul2-RING_E3_ligase_SR"/>
</dbReference>
<dbReference type="InterPro" id="IPR011990">
    <property type="entry name" value="TPR-like_helical_dom_sf"/>
</dbReference>
<dbReference type="GO" id="GO:0004190">
    <property type="term" value="F:aspartic-type endopeptidase activity"/>
    <property type="evidence" value="ECO:0007669"/>
    <property type="project" value="UniProtKB-KW"/>
</dbReference>
<feature type="compositionally biased region" description="Pro residues" evidence="6">
    <location>
        <begin position="1225"/>
        <end position="1253"/>
    </location>
</feature>